<evidence type="ECO:0000256" key="4">
    <source>
        <dbReference type="ARBA" id="ARBA00022475"/>
    </source>
</evidence>
<evidence type="ECO:0000256" key="7">
    <source>
        <dbReference type="ARBA" id="ARBA00023136"/>
    </source>
</evidence>
<name>A9KRM8_LACP7</name>
<feature type="transmembrane region" description="Helical" evidence="8">
    <location>
        <begin position="12"/>
        <end position="29"/>
    </location>
</feature>
<comment type="similarity">
    <text evidence="2">Belongs to the AzlC family.</text>
</comment>
<keyword evidence="7 8" id="KW-0472">Membrane</keyword>
<dbReference type="OrthoDB" id="3181706at2"/>
<evidence type="ECO:0000256" key="6">
    <source>
        <dbReference type="ARBA" id="ARBA00022989"/>
    </source>
</evidence>
<gene>
    <name evidence="9" type="ordered locus">Cphy_3167</name>
</gene>
<feature type="transmembrane region" description="Helical" evidence="8">
    <location>
        <begin position="97"/>
        <end position="116"/>
    </location>
</feature>
<dbReference type="Proteomes" id="UP000000370">
    <property type="component" value="Chromosome"/>
</dbReference>
<dbReference type="KEGG" id="cpy:Cphy_3167"/>
<evidence type="ECO:0000313" key="10">
    <source>
        <dbReference type="Proteomes" id="UP000000370"/>
    </source>
</evidence>
<dbReference type="RefSeq" id="WP_012201173.1">
    <property type="nucleotide sequence ID" value="NC_010001.1"/>
</dbReference>
<dbReference type="PANTHER" id="PTHR34979:SF1">
    <property type="entry name" value="INNER MEMBRANE PROTEIN YGAZ"/>
    <property type="match status" value="1"/>
</dbReference>
<keyword evidence="10" id="KW-1185">Reference proteome</keyword>
<evidence type="ECO:0000256" key="8">
    <source>
        <dbReference type="SAM" id="Phobius"/>
    </source>
</evidence>
<feature type="transmembrane region" description="Helical" evidence="8">
    <location>
        <begin position="183"/>
        <end position="216"/>
    </location>
</feature>
<keyword evidence="6 8" id="KW-1133">Transmembrane helix</keyword>
<keyword evidence="3" id="KW-0813">Transport</keyword>
<feature type="transmembrane region" description="Helical" evidence="8">
    <location>
        <begin position="136"/>
        <end position="153"/>
    </location>
</feature>
<dbReference type="InterPro" id="IPR011606">
    <property type="entry name" value="Brnchd-chn_aa_trnsp_permease"/>
</dbReference>
<dbReference type="HOGENOM" id="CLU_065777_4_0_9"/>
<dbReference type="EMBL" id="CP000885">
    <property type="protein sequence ID" value="ABX43522.1"/>
    <property type="molecule type" value="Genomic_DNA"/>
</dbReference>
<dbReference type="PANTHER" id="PTHR34979">
    <property type="entry name" value="INNER MEMBRANE PROTEIN YGAZ"/>
    <property type="match status" value="1"/>
</dbReference>
<dbReference type="AlphaFoldDB" id="A9KRM8"/>
<feature type="transmembrane region" description="Helical" evidence="8">
    <location>
        <begin position="160"/>
        <end position="177"/>
    </location>
</feature>
<organism evidence="9 10">
    <name type="scientific">Lachnoclostridium phytofermentans (strain ATCC 700394 / DSM 18823 / ISDg)</name>
    <name type="common">Clostridium phytofermentans</name>
    <dbReference type="NCBI Taxonomy" id="357809"/>
    <lineage>
        <taxon>Bacteria</taxon>
        <taxon>Bacillati</taxon>
        <taxon>Bacillota</taxon>
        <taxon>Clostridia</taxon>
        <taxon>Lachnospirales</taxon>
        <taxon>Lachnospiraceae</taxon>
    </lineage>
</organism>
<dbReference type="STRING" id="357809.Cphy_3167"/>
<keyword evidence="4" id="KW-1003">Cell membrane</keyword>
<evidence type="ECO:0000256" key="3">
    <source>
        <dbReference type="ARBA" id="ARBA00022448"/>
    </source>
</evidence>
<reference evidence="10" key="1">
    <citation type="submission" date="2007-11" db="EMBL/GenBank/DDBJ databases">
        <title>Complete genome sequence of Clostridium phytofermentans ISDg.</title>
        <authorList>
            <person name="Leschine S.B."/>
            <person name="Warnick T.A."/>
            <person name="Blanchard J.L."/>
            <person name="Schnell D.J."/>
            <person name="Petit E.L."/>
            <person name="LaTouf W.G."/>
            <person name="Copeland A."/>
            <person name="Lucas S."/>
            <person name="Lapidus A."/>
            <person name="Barry K."/>
            <person name="Glavina del Rio T."/>
            <person name="Dalin E."/>
            <person name="Tice H."/>
            <person name="Pitluck S."/>
            <person name="Kiss H."/>
            <person name="Brettin T."/>
            <person name="Bruce D."/>
            <person name="Detter J.C."/>
            <person name="Han C."/>
            <person name="Kuske C."/>
            <person name="Schmutz J."/>
            <person name="Larimer F."/>
            <person name="Land M."/>
            <person name="Hauser L."/>
            <person name="Kyrpides N."/>
            <person name="Kim E.A."/>
            <person name="Richardson P."/>
        </authorList>
    </citation>
    <scope>NUCLEOTIDE SEQUENCE [LARGE SCALE GENOMIC DNA]</scope>
    <source>
        <strain evidence="10">ATCC 700394 / DSM 18823 / ISDg</strain>
    </source>
</reference>
<dbReference type="Pfam" id="PF03591">
    <property type="entry name" value="AzlC"/>
    <property type="match status" value="1"/>
</dbReference>
<dbReference type="GO" id="GO:1903785">
    <property type="term" value="P:L-valine transmembrane transport"/>
    <property type="evidence" value="ECO:0007669"/>
    <property type="project" value="TreeGrafter"/>
</dbReference>
<comment type="subcellular location">
    <subcellularLocation>
        <location evidence="1">Cell membrane</location>
        <topology evidence="1">Multi-pass membrane protein</topology>
    </subcellularLocation>
</comment>
<evidence type="ECO:0000256" key="5">
    <source>
        <dbReference type="ARBA" id="ARBA00022692"/>
    </source>
</evidence>
<evidence type="ECO:0000256" key="2">
    <source>
        <dbReference type="ARBA" id="ARBA00010735"/>
    </source>
</evidence>
<evidence type="ECO:0000256" key="1">
    <source>
        <dbReference type="ARBA" id="ARBA00004651"/>
    </source>
</evidence>
<sequence length="225" mass="25278">MKKAFKEAFPHTIPILTGFLFLGMAYGVLMKTKGYGPVWSVLMSAVAFCGSMQFVAITLLTTVFQPVQAFLLSIMVNARHLFYGISMLNKYRGLGKIRYFLIYVLCDETFSITYGIEPPEGVERKYFYFAISLLNYLYWVFGTLLGGLAGNFISFNTEGLDFVLTALFVVLFIEQWKKKENRIMGIIGIVCSILSILIFGANQMVIPAMILIVLCLSGGRKKLCI</sequence>
<keyword evidence="5 8" id="KW-0812">Transmembrane</keyword>
<protein>
    <submittedName>
        <fullName evidence="9">AzlC family protein</fullName>
    </submittedName>
</protein>
<dbReference type="GO" id="GO:0005886">
    <property type="term" value="C:plasma membrane"/>
    <property type="evidence" value="ECO:0007669"/>
    <property type="project" value="UniProtKB-SubCell"/>
</dbReference>
<evidence type="ECO:0000313" key="9">
    <source>
        <dbReference type="EMBL" id="ABX43522.1"/>
    </source>
</evidence>
<proteinExistence type="inferred from homology"/>
<dbReference type="eggNOG" id="COG1296">
    <property type="taxonomic scope" value="Bacteria"/>
</dbReference>
<accession>A9KRM8</accession>